<feature type="domain" description="Amino acid transporter transmembrane" evidence="10">
    <location>
        <begin position="178"/>
        <end position="548"/>
    </location>
</feature>
<feature type="region of interest" description="Disordered" evidence="8">
    <location>
        <begin position="1"/>
        <end position="25"/>
    </location>
</feature>
<evidence type="ECO:0000259" key="10">
    <source>
        <dbReference type="Pfam" id="PF01490"/>
    </source>
</evidence>
<accession>A0AAD5U4M4</accession>
<evidence type="ECO:0000256" key="4">
    <source>
        <dbReference type="ARBA" id="ARBA00022692"/>
    </source>
</evidence>
<evidence type="ECO:0000256" key="3">
    <source>
        <dbReference type="ARBA" id="ARBA00022448"/>
    </source>
</evidence>
<feature type="transmembrane region" description="Helical" evidence="9">
    <location>
        <begin position="517"/>
        <end position="539"/>
    </location>
</feature>
<evidence type="ECO:0000313" key="11">
    <source>
        <dbReference type="EMBL" id="KAJ3224345.1"/>
    </source>
</evidence>
<organism evidence="11 12">
    <name type="scientific">Clydaea vesicula</name>
    <dbReference type="NCBI Taxonomy" id="447962"/>
    <lineage>
        <taxon>Eukaryota</taxon>
        <taxon>Fungi</taxon>
        <taxon>Fungi incertae sedis</taxon>
        <taxon>Chytridiomycota</taxon>
        <taxon>Chytridiomycota incertae sedis</taxon>
        <taxon>Chytridiomycetes</taxon>
        <taxon>Lobulomycetales</taxon>
        <taxon>Lobulomycetaceae</taxon>
        <taxon>Clydaea</taxon>
    </lineage>
</organism>
<evidence type="ECO:0000256" key="7">
    <source>
        <dbReference type="ARBA" id="ARBA00023136"/>
    </source>
</evidence>
<evidence type="ECO:0000256" key="5">
    <source>
        <dbReference type="ARBA" id="ARBA00022970"/>
    </source>
</evidence>
<keyword evidence="12" id="KW-1185">Reference proteome</keyword>
<keyword evidence="5" id="KW-0029">Amino-acid transport</keyword>
<dbReference type="PANTHER" id="PTHR22950">
    <property type="entry name" value="AMINO ACID TRANSPORTER"/>
    <property type="match status" value="1"/>
</dbReference>
<evidence type="ECO:0000313" key="12">
    <source>
        <dbReference type="Proteomes" id="UP001211065"/>
    </source>
</evidence>
<comment type="caution">
    <text evidence="11">The sequence shown here is derived from an EMBL/GenBank/DDBJ whole genome shotgun (WGS) entry which is preliminary data.</text>
</comment>
<keyword evidence="3" id="KW-0813">Transport</keyword>
<name>A0AAD5U4M4_9FUNG</name>
<dbReference type="AlphaFoldDB" id="A0AAD5U4M4"/>
<feature type="transmembrane region" description="Helical" evidence="9">
    <location>
        <begin position="295"/>
        <end position="313"/>
    </location>
</feature>
<evidence type="ECO:0000256" key="6">
    <source>
        <dbReference type="ARBA" id="ARBA00022989"/>
    </source>
</evidence>
<dbReference type="GO" id="GO:0005774">
    <property type="term" value="C:vacuolar membrane"/>
    <property type="evidence" value="ECO:0007669"/>
    <property type="project" value="TreeGrafter"/>
</dbReference>
<comment type="similarity">
    <text evidence="2">Belongs to the amino acid/polyamine transporter 2 family.</text>
</comment>
<evidence type="ECO:0000256" key="9">
    <source>
        <dbReference type="SAM" id="Phobius"/>
    </source>
</evidence>
<evidence type="ECO:0000256" key="8">
    <source>
        <dbReference type="SAM" id="MobiDB-lite"/>
    </source>
</evidence>
<reference evidence="11" key="1">
    <citation type="submission" date="2020-05" db="EMBL/GenBank/DDBJ databases">
        <title>Phylogenomic resolution of chytrid fungi.</title>
        <authorList>
            <person name="Stajich J.E."/>
            <person name="Amses K."/>
            <person name="Simmons R."/>
            <person name="Seto K."/>
            <person name="Myers J."/>
            <person name="Bonds A."/>
            <person name="Quandt C.A."/>
            <person name="Barry K."/>
            <person name="Liu P."/>
            <person name="Grigoriev I."/>
            <person name="Longcore J.E."/>
            <person name="James T.Y."/>
        </authorList>
    </citation>
    <scope>NUCLEOTIDE SEQUENCE</scope>
    <source>
        <strain evidence="11">JEL0476</strain>
    </source>
</reference>
<dbReference type="Pfam" id="PF01490">
    <property type="entry name" value="Aa_trans"/>
    <property type="match status" value="1"/>
</dbReference>
<feature type="transmembrane region" description="Helical" evidence="9">
    <location>
        <begin position="263"/>
        <end position="283"/>
    </location>
</feature>
<dbReference type="PANTHER" id="PTHR22950:SF692">
    <property type="entry name" value="TRANSMEMBRANE AMINO ACID TRANSPORTER FAMILY PROTEIN"/>
    <property type="match status" value="1"/>
</dbReference>
<sequence>MSSLLNHEPTARSQPSTHGPSISVNSFAANNRHLSNSQLNSFSSNRAIRIPSRNSLHSNNSLRDWASSYSRSVLFGSQKLSVSQILTHLNEVNQNQLNAEQDNIEIDPDHDNIAQESFLNMILSQQRSHFQRQQEDTEVRMDAENKDFFHTHYENLSNFDESTEETALLSNEIMAVEKSSFFQSVFNSVNVLMGIGILSLPFAFKLTGWALGFTLLFFFALITRYTATVLASCMDHKSASILGITVFTYSDMGELAFGHKGRLFISVIFLLELFTACVALLILMADSIKALYPTLDINFIKIVVTLIVMPSTWPRSLKVLAYGSIIGIIALINLISIIIYDGTVKLDKPGSLVSPMDTNMFPTNLFNIPFAFGLIMSGFGGHSVFPQIYRDMAQPKRYPSMVNITYIATAILYLLVGVIGYLMFGNGILKEITLNLSSPDLNYNEVLTKLTIWLIAINPATKYALTINPITINFEILLYKKNKYFEQYSSFVRMAFSTIITCLVLIISIIVPGFHQMMAFLGSFFAFVVSVIFPCLCNLKLNGGCFIEFEKNSDLHLFNDDVEKPKFEVKMGTLEIWWYFLENFPLFL</sequence>
<evidence type="ECO:0000256" key="1">
    <source>
        <dbReference type="ARBA" id="ARBA00004141"/>
    </source>
</evidence>
<keyword evidence="7 9" id="KW-0472">Membrane</keyword>
<protein>
    <recommendedName>
        <fullName evidence="10">Amino acid transporter transmembrane domain-containing protein</fullName>
    </recommendedName>
</protein>
<keyword evidence="4 9" id="KW-0812">Transmembrane</keyword>
<dbReference type="EMBL" id="JADGJW010000096">
    <property type="protein sequence ID" value="KAJ3224345.1"/>
    <property type="molecule type" value="Genomic_DNA"/>
</dbReference>
<comment type="subcellular location">
    <subcellularLocation>
        <location evidence="1">Membrane</location>
        <topology evidence="1">Multi-pass membrane protein</topology>
    </subcellularLocation>
</comment>
<dbReference type="GO" id="GO:0015179">
    <property type="term" value="F:L-amino acid transmembrane transporter activity"/>
    <property type="evidence" value="ECO:0007669"/>
    <property type="project" value="TreeGrafter"/>
</dbReference>
<dbReference type="Proteomes" id="UP001211065">
    <property type="component" value="Unassembled WGS sequence"/>
</dbReference>
<feature type="transmembrane region" description="Helical" evidence="9">
    <location>
        <begin position="491"/>
        <end position="511"/>
    </location>
</feature>
<feature type="transmembrane region" description="Helical" evidence="9">
    <location>
        <begin position="404"/>
        <end position="424"/>
    </location>
</feature>
<evidence type="ECO:0000256" key="2">
    <source>
        <dbReference type="ARBA" id="ARBA00008066"/>
    </source>
</evidence>
<feature type="transmembrane region" description="Helical" evidence="9">
    <location>
        <begin position="319"/>
        <end position="340"/>
    </location>
</feature>
<feature type="transmembrane region" description="Helical" evidence="9">
    <location>
        <begin position="209"/>
        <end position="227"/>
    </location>
</feature>
<proteinExistence type="inferred from homology"/>
<feature type="transmembrane region" description="Helical" evidence="9">
    <location>
        <begin position="361"/>
        <end position="384"/>
    </location>
</feature>
<keyword evidence="6 9" id="KW-1133">Transmembrane helix</keyword>
<dbReference type="InterPro" id="IPR013057">
    <property type="entry name" value="AA_transpt_TM"/>
</dbReference>
<gene>
    <name evidence="11" type="ORF">HK099_008589</name>
</gene>